<comment type="function">
    <text evidence="6">Catalyzes the isomerization between 2-isopropylmalate and 3-isopropylmalate, via the formation of 2-isopropylmaleate.</text>
</comment>
<protein>
    <recommendedName>
        <fullName evidence="6">3-isopropylmalate dehydratase small subunit</fullName>
        <ecNumber evidence="6">4.2.1.33</ecNumber>
    </recommendedName>
    <alternativeName>
        <fullName evidence="6">Alpha-IPM isomerase</fullName>
        <shortName evidence="6">IPMI</shortName>
    </alternativeName>
    <alternativeName>
        <fullName evidence="6">Isopropylmalate isomerase</fullName>
    </alternativeName>
</protein>
<dbReference type="UniPathway" id="UPA00048">
    <property type="reaction ID" value="UER00071"/>
</dbReference>
<evidence type="ECO:0000256" key="1">
    <source>
        <dbReference type="ARBA" id="ARBA00009869"/>
    </source>
</evidence>
<comment type="subunit">
    <text evidence="6">Heterodimer of LeuC and LeuD.</text>
</comment>
<dbReference type="InterPro" id="IPR000573">
    <property type="entry name" value="AconitaseA/IPMdHydase_ssu_swvl"/>
</dbReference>
<dbReference type="Pfam" id="PF00694">
    <property type="entry name" value="Aconitase_C"/>
    <property type="match status" value="1"/>
</dbReference>
<dbReference type="GO" id="GO:0003861">
    <property type="term" value="F:3-isopropylmalate dehydratase activity"/>
    <property type="evidence" value="ECO:0007669"/>
    <property type="project" value="UniProtKB-UniRule"/>
</dbReference>
<dbReference type="RefSeq" id="WP_014027156.1">
    <property type="nucleotide sequence ID" value="NC_015931.1"/>
</dbReference>
<accession>G0ECA9</accession>
<dbReference type="EC" id="4.2.1.33" evidence="6"/>
<dbReference type="KEGG" id="pfm:Pyrfu_1622"/>
<keyword evidence="5 6" id="KW-0100">Branched-chain amino acid biosynthesis</keyword>
<dbReference type="Gene3D" id="3.20.19.10">
    <property type="entry name" value="Aconitase, domain 4"/>
    <property type="match status" value="1"/>
</dbReference>
<comment type="catalytic activity">
    <reaction evidence="6">
        <text>(2R,3S)-3-isopropylmalate = (2S)-2-isopropylmalate</text>
        <dbReference type="Rhea" id="RHEA:32287"/>
        <dbReference type="ChEBI" id="CHEBI:1178"/>
        <dbReference type="ChEBI" id="CHEBI:35121"/>
        <dbReference type="EC" id="4.2.1.33"/>
    </reaction>
</comment>
<dbReference type="Proteomes" id="UP000001037">
    <property type="component" value="Chromosome"/>
</dbReference>
<keyword evidence="4 6" id="KW-0456">Lyase</keyword>
<dbReference type="eggNOG" id="arCOG02230">
    <property type="taxonomic scope" value="Archaea"/>
</dbReference>
<evidence type="ECO:0000313" key="9">
    <source>
        <dbReference type="Proteomes" id="UP000001037"/>
    </source>
</evidence>
<proteinExistence type="inferred from homology"/>
<dbReference type="InterPro" id="IPR033940">
    <property type="entry name" value="IPMI_Swivel"/>
</dbReference>
<dbReference type="HOGENOM" id="CLU_081378_1_1_2"/>
<dbReference type="PANTHER" id="PTHR43345">
    <property type="entry name" value="3-ISOPROPYLMALATE DEHYDRATASE SMALL SUBUNIT 2-RELATED-RELATED"/>
    <property type="match status" value="1"/>
</dbReference>
<dbReference type="STRING" id="694429.Pyrfu_1622"/>
<sequence length="174" mass="19317">MSKSWIVRGRAIRLGDDINTDFIIPYQYKARTLDPKELAKHVFEGLDPELPKRIRPGDIVVAGKNFGYGSSREQAPLAIKAAGIQAVIAESFARIFYRNAINLGLIVVEAPRKFIDSVETGDTVEVRLEEGVVRNVSKGVEASVKPLPEFVRRIVEAGGLAGYLKKHGKFPWEE</sequence>
<keyword evidence="9" id="KW-1185">Reference proteome</keyword>
<evidence type="ECO:0000256" key="2">
    <source>
        <dbReference type="ARBA" id="ARBA00022430"/>
    </source>
</evidence>
<dbReference type="HAMAP" id="MF_01032">
    <property type="entry name" value="LeuD_type2"/>
    <property type="match status" value="1"/>
</dbReference>
<name>G0ECA9_PYRF1</name>
<dbReference type="InterPro" id="IPR050075">
    <property type="entry name" value="LeuD"/>
</dbReference>
<dbReference type="InterPro" id="IPR011827">
    <property type="entry name" value="LeuD_type2/HacB/DmdB"/>
</dbReference>
<evidence type="ECO:0000256" key="4">
    <source>
        <dbReference type="ARBA" id="ARBA00023239"/>
    </source>
</evidence>
<dbReference type="NCBIfam" id="TIGR02087">
    <property type="entry name" value="LEUD_arch"/>
    <property type="match status" value="1"/>
</dbReference>
<feature type="domain" description="Aconitase A/isopropylmalate dehydratase small subunit swivel" evidence="7">
    <location>
        <begin position="56"/>
        <end position="112"/>
    </location>
</feature>
<comment type="similarity">
    <text evidence="1 6">Belongs to the LeuD family. LeuD type 2 subfamily.</text>
</comment>
<comment type="pathway">
    <text evidence="6">Amino-acid biosynthesis; L-leucine biosynthesis; L-leucine from 3-methyl-2-oxobutanoate: step 2/4.</text>
</comment>
<dbReference type="InParanoid" id="G0ECA9"/>
<dbReference type="SUPFAM" id="SSF52016">
    <property type="entry name" value="LeuD/IlvD-like"/>
    <property type="match status" value="1"/>
</dbReference>
<organism evidence="8 9">
    <name type="scientific">Pyrolobus fumarii (strain DSM 11204 / 1A)</name>
    <dbReference type="NCBI Taxonomy" id="694429"/>
    <lineage>
        <taxon>Archaea</taxon>
        <taxon>Thermoproteota</taxon>
        <taxon>Thermoprotei</taxon>
        <taxon>Desulfurococcales</taxon>
        <taxon>Pyrodictiaceae</taxon>
        <taxon>Pyrolobus</taxon>
    </lineage>
</organism>
<dbReference type="EMBL" id="CP002838">
    <property type="protein sequence ID" value="AEM39479.1"/>
    <property type="molecule type" value="Genomic_DNA"/>
</dbReference>
<dbReference type="AlphaFoldDB" id="G0ECA9"/>
<evidence type="ECO:0000256" key="6">
    <source>
        <dbReference type="HAMAP-Rule" id="MF_01032"/>
    </source>
</evidence>
<dbReference type="GeneID" id="11138809"/>
<dbReference type="CDD" id="cd01577">
    <property type="entry name" value="IPMI_Swivel"/>
    <property type="match status" value="1"/>
</dbReference>
<evidence type="ECO:0000256" key="3">
    <source>
        <dbReference type="ARBA" id="ARBA00022605"/>
    </source>
</evidence>
<keyword evidence="2 6" id="KW-0432">Leucine biosynthesis</keyword>
<evidence type="ECO:0000256" key="5">
    <source>
        <dbReference type="ARBA" id="ARBA00023304"/>
    </source>
</evidence>
<dbReference type="PANTHER" id="PTHR43345:SF2">
    <property type="entry name" value="3-ISOPROPYLMALATE DEHYDRATASE SMALL SUBUNIT 1"/>
    <property type="match status" value="1"/>
</dbReference>
<evidence type="ECO:0000313" key="8">
    <source>
        <dbReference type="EMBL" id="AEM39479.1"/>
    </source>
</evidence>
<dbReference type="InterPro" id="IPR015928">
    <property type="entry name" value="Aconitase/3IPM_dehydase_swvl"/>
</dbReference>
<evidence type="ECO:0000259" key="7">
    <source>
        <dbReference type="Pfam" id="PF00694"/>
    </source>
</evidence>
<gene>
    <name evidence="6" type="primary">leuD</name>
    <name evidence="8" type="ordered locus">Pyrfu_1622</name>
</gene>
<dbReference type="GO" id="GO:0009098">
    <property type="term" value="P:L-leucine biosynthetic process"/>
    <property type="evidence" value="ECO:0007669"/>
    <property type="project" value="UniProtKB-UniRule"/>
</dbReference>
<keyword evidence="3 6" id="KW-0028">Amino-acid biosynthesis</keyword>
<reference evidence="8 9" key="1">
    <citation type="journal article" date="2011" name="Stand. Genomic Sci.">
        <title>Complete genome sequence of the hyperthermophilic chemolithoautotroph Pyrolobus fumarii type strain (1A).</title>
        <authorList>
            <person name="Anderson I."/>
            <person name="Goker M."/>
            <person name="Nolan M."/>
            <person name="Lucas S."/>
            <person name="Hammon N."/>
            <person name="Deshpande S."/>
            <person name="Cheng J.F."/>
            <person name="Tapia R."/>
            <person name="Han C."/>
            <person name="Goodwin L."/>
            <person name="Pitluck S."/>
            <person name="Huntemann M."/>
            <person name="Liolios K."/>
            <person name="Ivanova N."/>
            <person name="Pagani I."/>
            <person name="Mavromatis K."/>
            <person name="Ovchinikova G."/>
            <person name="Pati A."/>
            <person name="Chen A."/>
            <person name="Palaniappan K."/>
            <person name="Land M."/>
            <person name="Hauser L."/>
            <person name="Brambilla E.M."/>
            <person name="Huber H."/>
            <person name="Yasawong M."/>
            <person name="Rohde M."/>
            <person name="Spring S."/>
            <person name="Abt B."/>
            <person name="Sikorski J."/>
            <person name="Wirth R."/>
            <person name="Detter J.C."/>
            <person name="Woyke T."/>
            <person name="Bristow J."/>
            <person name="Eisen J.A."/>
            <person name="Markowitz V."/>
            <person name="Hugenholtz P."/>
            <person name="Kyrpides N.C."/>
            <person name="Klenk H.P."/>
            <person name="Lapidus A."/>
        </authorList>
    </citation>
    <scope>NUCLEOTIDE SEQUENCE [LARGE SCALE GENOMIC DNA]</scope>
    <source>
        <strain evidence="9">DSM 11204 / 1A</strain>
    </source>
</reference>